<sequence length="904" mass="98992">MDDSCAVCAETLEWVAYGGCGHKEVCSTCVVRLRFICHDRRCCICKTESNVIFITKALGDYTRMISDFSVLPSEPNEGRVGTYWYHEDTQAFFDDVDHYKMIVAMCRLSCSVCDNKTEEQPSDGPKRRPRLFRNIEQLKGHLFHQHKLFMCSLCLEGRKVFICEQKLYTRAQLNRHISTGDSEVDGSESERGGFTGHPMCDFCRKPFYGDNEIYSHMSREHFTCHICQRHHPGQYDYYKNYDDLELHFRRDHFLCEDENCLSKKFIVFQSEAELKRHNTLEHGGRMSRSQRHAALQIPTSFRYRRSNEHESRHGRGRTFRRGTSEDELSMAIQASLETANLDGRVPEASSSARPKSGPQEIIEVDTLVSPIESLASSDSEASSRYLQALSLSSRNAPLQESAFPPLPMASGNNQSRSHQDAMTKNSMAALLRGKSRCNVLNKKANKKASVLAPARPEASHIPSPPTGWPTLNGASESVTGSGQNKAAAENGPSLSNYLNSTTARAALACESSSSASYPESTPENAWPALSNSSGGASTSSVSQPSMDNGSTFSAYSASIKAKPAVHGSSSSGFYSSSRKSVSTSKISHSASAPNLINSGSFDSSVTDFPPVSAAQLRKVPASGGVTNVEDIHTANKSLVERIQIALDFDQDKYSAFKEISGEYRQGLIDAETYLVFVEQFGLSHLVLELARLLPDPQKQKELIQIYNVNIAGDGEKVNGKAGVFPLNGGNRTKKGIEKSVDAGSNMSREDLADSVIATVRKLQSSFKPSEEVEVLRKDGYRAAKGKSKVVVDESLAELGTASGESIKLKGQSDLSVGGESNQNMGDGTVKNKQRKKTSKFHRVRLGDESTAAILDLKNLKSDPDPDPGVKEAASNGLNQPTEGVPVHGVWRNGGGQKLLSRTGK</sequence>
<reference evidence="2" key="1">
    <citation type="journal article" date="2023" name="Nat. Plants">
        <title>Single-cell RNA sequencing provides a high-resolution roadmap for understanding the multicellular compartmentation of specialized metabolism.</title>
        <authorList>
            <person name="Sun S."/>
            <person name="Shen X."/>
            <person name="Li Y."/>
            <person name="Li Y."/>
            <person name="Wang S."/>
            <person name="Li R."/>
            <person name="Zhang H."/>
            <person name="Shen G."/>
            <person name="Guo B."/>
            <person name="Wei J."/>
            <person name="Xu J."/>
            <person name="St-Pierre B."/>
            <person name="Chen S."/>
            <person name="Sun C."/>
        </authorList>
    </citation>
    <scope>NUCLEOTIDE SEQUENCE [LARGE SCALE GENOMIC DNA]</scope>
</reference>
<accession>A0ACC0BQJ2</accession>
<comment type="caution">
    <text evidence="1">The sequence shown here is derived from an EMBL/GenBank/DDBJ whole genome shotgun (WGS) entry which is preliminary data.</text>
</comment>
<keyword evidence="2" id="KW-1185">Reference proteome</keyword>
<evidence type="ECO:0000313" key="2">
    <source>
        <dbReference type="Proteomes" id="UP001060085"/>
    </source>
</evidence>
<protein>
    <submittedName>
        <fullName evidence="1">Uncharacterized protein</fullName>
    </submittedName>
</protein>
<evidence type="ECO:0000313" key="1">
    <source>
        <dbReference type="EMBL" id="KAI5674862.1"/>
    </source>
</evidence>
<dbReference type="Proteomes" id="UP001060085">
    <property type="component" value="Linkage Group LG02"/>
</dbReference>
<dbReference type="EMBL" id="CM044702">
    <property type="protein sequence ID" value="KAI5674862.1"/>
    <property type="molecule type" value="Genomic_DNA"/>
</dbReference>
<proteinExistence type="predicted"/>
<name>A0ACC0BQJ2_CATRO</name>
<organism evidence="1 2">
    <name type="scientific">Catharanthus roseus</name>
    <name type="common">Madagascar periwinkle</name>
    <name type="synonym">Vinca rosea</name>
    <dbReference type="NCBI Taxonomy" id="4058"/>
    <lineage>
        <taxon>Eukaryota</taxon>
        <taxon>Viridiplantae</taxon>
        <taxon>Streptophyta</taxon>
        <taxon>Embryophyta</taxon>
        <taxon>Tracheophyta</taxon>
        <taxon>Spermatophyta</taxon>
        <taxon>Magnoliopsida</taxon>
        <taxon>eudicotyledons</taxon>
        <taxon>Gunneridae</taxon>
        <taxon>Pentapetalae</taxon>
        <taxon>asterids</taxon>
        <taxon>lamiids</taxon>
        <taxon>Gentianales</taxon>
        <taxon>Apocynaceae</taxon>
        <taxon>Rauvolfioideae</taxon>
        <taxon>Vinceae</taxon>
        <taxon>Catharanthinae</taxon>
        <taxon>Catharanthus</taxon>
    </lineage>
</organism>
<gene>
    <name evidence="1" type="ORF">M9H77_05812</name>
</gene>